<gene>
    <name evidence="2" type="ORF">E0L93_03015</name>
</gene>
<protein>
    <submittedName>
        <fullName evidence="2">XRE family transcriptional regulator</fullName>
    </submittedName>
</protein>
<dbReference type="GO" id="GO:0003677">
    <property type="term" value="F:DNA binding"/>
    <property type="evidence" value="ECO:0007669"/>
    <property type="project" value="InterPro"/>
</dbReference>
<evidence type="ECO:0000313" key="2">
    <source>
        <dbReference type="EMBL" id="TCJ19937.1"/>
    </source>
</evidence>
<dbReference type="Proteomes" id="UP000295244">
    <property type="component" value="Unassembled WGS sequence"/>
</dbReference>
<feature type="domain" description="HTH cro/C1-type" evidence="1">
    <location>
        <begin position="6"/>
        <end position="60"/>
    </location>
</feature>
<dbReference type="EMBL" id="SKBU01000006">
    <property type="protein sequence ID" value="TCJ19937.1"/>
    <property type="molecule type" value="Genomic_DNA"/>
</dbReference>
<dbReference type="CDD" id="cd00093">
    <property type="entry name" value="HTH_XRE"/>
    <property type="match status" value="1"/>
</dbReference>
<dbReference type="Pfam" id="PF01381">
    <property type="entry name" value="HTH_3"/>
    <property type="match status" value="1"/>
</dbReference>
<dbReference type="SUPFAM" id="SSF47413">
    <property type="entry name" value="lambda repressor-like DNA-binding domains"/>
    <property type="match status" value="1"/>
</dbReference>
<dbReference type="SMART" id="SM00530">
    <property type="entry name" value="HTH_XRE"/>
    <property type="match status" value="1"/>
</dbReference>
<dbReference type="InterPro" id="IPR010982">
    <property type="entry name" value="Lambda_DNA-bd_dom_sf"/>
</dbReference>
<dbReference type="InterPro" id="IPR001387">
    <property type="entry name" value="Cro/C1-type_HTH"/>
</dbReference>
<dbReference type="OrthoDB" id="2736385at2"/>
<dbReference type="Gene3D" id="1.10.260.40">
    <property type="entry name" value="lambda repressor-like DNA-binding domains"/>
    <property type="match status" value="1"/>
</dbReference>
<reference evidence="2 3" key="1">
    <citation type="submission" date="2019-03" db="EMBL/GenBank/DDBJ databases">
        <title>Whole genome sequence of a novel Rubrobacter taiwanensis strain, isolated from Yellowstone National Park.</title>
        <authorList>
            <person name="Freed S."/>
            <person name="Ramaley R.F."/>
            <person name="Kyndt J.A."/>
        </authorList>
    </citation>
    <scope>NUCLEOTIDE SEQUENCE [LARGE SCALE GENOMIC DNA]</scope>
    <source>
        <strain evidence="2 3">Yellowstone</strain>
    </source>
</reference>
<proteinExistence type="predicted"/>
<sequence length="89" mass="10153">MDLPHLREMRRRAVLTQQQLAEKSGVARDTISKLESGHRRAYPTTVQKLAAALAVAPQALVGGVEYLDEEVREERQEEQPEKKRRRAGF</sequence>
<dbReference type="RefSeq" id="WP_132688287.1">
    <property type="nucleotide sequence ID" value="NZ_SKBU01000006.1"/>
</dbReference>
<name>A0A4R1BRI7_9ACTN</name>
<evidence type="ECO:0000259" key="1">
    <source>
        <dbReference type="PROSITE" id="PS50943"/>
    </source>
</evidence>
<dbReference type="PROSITE" id="PS50943">
    <property type="entry name" value="HTH_CROC1"/>
    <property type="match status" value="1"/>
</dbReference>
<organism evidence="2 3">
    <name type="scientific">Rubrobacter taiwanensis</name>
    <dbReference type="NCBI Taxonomy" id="185139"/>
    <lineage>
        <taxon>Bacteria</taxon>
        <taxon>Bacillati</taxon>
        <taxon>Actinomycetota</taxon>
        <taxon>Rubrobacteria</taxon>
        <taxon>Rubrobacterales</taxon>
        <taxon>Rubrobacteraceae</taxon>
        <taxon>Rubrobacter</taxon>
    </lineage>
</organism>
<dbReference type="AlphaFoldDB" id="A0A4R1BRI7"/>
<accession>A0A4R1BRI7</accession>
<comment type="caution">
    <text evidence="2">The sequence shown here is derived from an EMBL/GenBank/DDBJ whole genome shotgun (WGS) entry which is preliminary data.</text>
</comment>
<keyword evidence="3" id="KW-1185">Reference proteome</keyword>
<evidence type="ECO:0000313" key="3">
    <source>
        <dbReference type="Proteomes" id="UP000295244"/>
    </source>
</evidence>